<dbReference type="Pfam" id="PF22725">
    <property type="entry name" value="GFO_IDH_MocA_C3"/>
    <property type="match status" value="1"/>
</dbReference>
<dbReference type="RefSeq" id="WP_236064863.1">
    <property type="nucleotide sequence ID" value="NZ_BNJK01000001.1"/>
</dbReference>
<dbReference type="Gene3D" id="3.40.50.720">
    <property type="entry name" value="NAD(P)-binding Rossmann-like Domain"/>
    <property type="match status" value="1"/>
</dbReference>
<dbReference type="GO" id="GO:0016491">
    <property type="term" value="F:oxidoreductase activity"/>
    <property type="evidence" value="ECO:0007669"/>
    <property type="project" value="UniProtKB-KW"/>
</dbReference>
<keyword evidence="1" id="KW-0560">Oxidoreductase</keyword>
<dbReference type="SUPFAM" id="SSF51735">
    <property type="entry name" value="NAD(P)-binding Rossmann-fold domains"/>
    <property type="match status" value="1"/>
</dbReference>
<dbReference type="Gene3D" id="3.30.360.10">
    <property type="entry name" value="Dihydrodipicolinate Reductase, domain 2"/>
    <property type="match status" value="1"/>
</dbReference>
<dbReference type="Proteomes" id="UP000597444">
    <property type="component" value="Unassembled WGS sequence"/>
</dbReference>
<feature type="domain" description="GFO/IDH/MocA-like oxidoreductase" evidence="3">
    <location>
        <begin position="140"/>
        <end position="277"/>
    </location>
</feature>
<evidence type="ECO:0000259" key="2">
    <source>
        <dbReference type="Pfam" id="PF01408"/>
    </source>
</evidence>
<comment type="caution">
    <text evidence="4">The sequence shown here is derived from an EMBL/GenBank/DDBJ whole genome shotgun (WGS) entry which is preliminary data.</text>
</comment>
<proteinExistence type="predicted"/>
<organism evidence="4 5">
    <name type="scientific">Reticulibacter mediterranei</name>
    <dbReference type="NCBI Taxonomy" id="2778369"/>
    <lineage>
        <taxon>Bacteria</taxon>
        <taxon>Bacillati</taxon>
        <taxon>Chloroflexota</taxon>
        <taxon>Ktedonobacteria</taxon>
        <taxon>Ktedonobacterales</taxon>
        <taxon>Reticulibacteraceae</taxon>
        <taxon>Reticulibacter</taxon>
    </lineage>
</organism>
<name>A0A8J3IG72_9CHLR</name>
<gene>
    <name evidence="4" type="ORF">KSF_020110</name>
</gene>
<dbReference type="Pfam" id="PF01408">
    <property type="entry name" value="GFO_IDH_MocA"/>
    <property type="match status" value="1"/>
</dbReference>
<dbReference type="InterPro" id="IPR050463">
    <property type="entry name" value="Gfo/Idh/MocA_oxidrdct_glycsds"/>
</dbReference>
<dbReference type="InterPro" id="IPR000683">
    <property type="entry name" value="Gfo/Idh/MocA-like_OxRdtase_N"/>
</dbReference>
<evidence type="ECO:0000313" key="4">
    <source>
        <dbReference type="EMBL" id="GHO91963.1"/>
    </source>
</evidence>
<evidence type="ECO:0000259" key="3">
    <source>
        <dbReference type="Pfam" id="PF22725"/>
    </source>
</evidence>
<dbReference type="GO" id="GO:0000166">
    <property type="term" value="F:nucleotide binding"/>
    <property type="evidence" value="ECO:0007669"/>
    <property type="project" value="InterPro"/>
</dbReference>
<evidence type="ECO:0000256" key="1">
    <source>
        <dbReference type="ARBA" id="ARBA00023002"/>
    </source>
</evidence>
<dbReference type="InterPro" id="IPR055170">
    <property type="entry name" value="GFO_IDH_MocA-like_dom"/>
</dbReference>
<dbReference type="InterPro" id="IPR036291">
    <property type="entry name" value="NAD(P)-bd_dom_sf"/>
</dbReference>
<protein>
    <submittedName>
        <fullName evidence="4">Oxidoreductase</fullName>
    </submittedName>
</protein>
<dbReference type="SUPFAM" id="SSF55347">
    <property type="entry name" value="Glyceraldehyde-3-phosphate dehydrogenase-like, C-terminal domain"/>
    <property type="match status" value="1"/>
</dbReference>
<dbReference type="EMBL" id="BNJK01000001">
    <property type="protein sequence ID" value="GHO91963.1"/>
    <property type="molecule type" value="Genomic_DNA"/>
</dbReference>
<reference evidence="4" key="1">
    <citation type="submission" date="2020-10" db="EMBL/GenBank/DDBJ databases">
        <title>Taxonomic study of unclassified bacteria belonging to the class Ktedonobacteria.</title>
        <authorList>
            <person name="Yabe S."/>
            <person name="Wang C.M."/>
            <person name="Zheng Y."/>
            <person name="Sakai Y."/>
            <person name="Cavaletti L."/>
            <person name="Monciardini P."/>
            <person name="Donadio S."/>
        </authorList>
    </citation>
    <scope>NUCLEOTIDE SEQUENCE</scope>
    <source>
        <strain evidence="4">ID150040</strain>
    </source>
</reference>
<feature type="domain" description="Gfo/Idh/MocA-like oxidoreductase N-terminal" evidence="2">
    <location>
        <begin position="5"/>
        <end position="132"/>
    </location>
</feature>
<dbReference type="PANTHER" id="PTHR43818">
    <property type="entry name" value="BCDNA.GH03377"/>
    <property type="match status" value="1"/>
</dbReference>
<dbReference type="PANTHER" id="PTHR43818:SF11">
    <property type="entry name" value="BCDNA.GH03377"/>
    <property type="match status" value="1"/>
</dbReference>
<accession>A0A8J3IG72</accession>
<sequence>MQKTLNVGIVGYKFMGRAHSNAYRQVAAFFPDVAFHPVMKAICGRDEEAVRAAATQLGWEGYETDWRKLVARDDIDLIDISTPSDTHNPVAVAAAEHGKHIFCEKPLARDMSEARRMLAVVRQAGVIAMVNFNYRRVPAVQLAKQLIDEGRIGQIYHWRCAYLQEGGADPQRPITWRQQKEHAGSGAVGDLGVHVIDLARFLIGDITAVTGLTTTFIKQRPIAGAEDQTGTVDVDDAALWLARFANGAIGSFEVTKLARGRRNYNSFEINGSKGSIVFNLERLNELNVVFADDPPEIRGFRNILVTDRSHKYVSAWWPAGHIIGWEHTFTHGIYDLLNGIGSGTTPAATFVDGLRAQAVVEAVERSSGSGSWIEPDYSE</sequence>
<evidence type="ECO:0000313" key="5">
    <source>
        <dbReference type="Proteomes" id="UP000597444"/>
    </source>
</evidence>
<keyword evidence="5" id="KW-1185">Reference proteome</keyword>
<dbReference type="AlphaFoldDB" id="A0A8J3IG72"/>